<dbReference type="InterPro" id="IPR045254">
    <property type="entry name" value="Nit1/2_C-N_Hydrolase"/>
</dbReference>
<dbReference type="GO" id="GO:0005739">
    <property type="term" value="C:mitochondrion"/>
    <property type="evidence" value="ECO:0007669"/>
    <property type="project" value="TreeGrafter"/>
</dbReference>
<dbReference type="PROSITE" id="PS50263">
    <property type="entry name" value="CN_HYDROLASE"/>
    <property type="match status" value="1"/>
</dbReference>
<organism evidence="3 4">
    <name type="scientific">Colletotrichum liriopes</name>
    <dbReference type="NCBI Taxonomy" id="708192"/>
    <lineage>
        <taxon>Eukaryota</taxon>
        <taxon>Fungi</taxon>
        <taxon>Dikarya</taxon>
        <taxon>Ascomycota</taxon>
        <taxon>Pezizomycotina</taxon>
        <taxon>Sordariomycetes</taxon>
        <taxon>Hypocreomycetidae</taxon>
        <taxon>Glomerellales</taxon>
        <taxon>Glomerellaceae</taxon>
        <taxon>Colletotrichum</taxon>
        <taxon>Colletotrichum spaethianum species complex</taxon>
    </lineage>
</organism>
<dbReference type="AlphaFoldDB" id="A0AA37H0Q4"/>
<keyword evidence="1" id="KW-0378">Hydrolase</keyword>
<evidence type="ECO:0000256" key="1">
    <source>
        <dbReference type="ARBA" id="ARBA00022801"/>
    </source>
</evidence>
<dbReference type="Pfam" id="PF00795">
    <property type="entry name" value="CN_hydrolase"/>
    <property type="match status" value="1"/>
</dbReference>
<dbReference type="GO" id="GO:0050152">
    <property type="term" value="F:omega-amidase activity"/>
    <property type="evidence" value="ECO:0007669"/>
    <property type="project" value="TreeGrafter"/>
</dbReference>
<dbReference type="PANTHER" id="PTHR23088:SF30">
    <property type="entry name" value="OMEGA-AMIDASE NIT2"/>
    <property type="match status" value="1"/>
</dbReference>
<keyword evidence="4" id="KW-1185">Reference proteome</keyword>
<dbReference type="Proteomes" id="UP001055172">
    <property type="component" value="Unassembled WGS sequence"/>
</dbReference>
<reference evidence="3 4" key="1">
    <citation type="submission" date="2021-07" db="EMBL/GenBank/DDBJ databases">
        <title>Genome data of Colletotrichum spaethianum.</title>
        <authorList>
            <person name="Utami Y.D."/>
            <person name="Hiruma K."/>
        </authorList>
    </citation>
    <scope>NUCLEOTIDE SEQUENCE [LARGE SCALE GENOMIC DNA]</scope>
    <source>
        <strain evidence="3 4">MAFF 242679</strain>
    </source>
</reference>
<comment type="caution">
    <text evidence="3">The sequence shown here is derived from an EMBL/GenBank/DDBJ whole genome shotgun (WGS) entry which is preliminary data.</text>
</comment>
<dbReference type="SUPFAM" id="SSF56317">
    <property type="entry name" value="Carbon-nitrogen hydrolase"/>
    <property type="match status" value="1"/>
</dbReference>
<dbReference type="CDD" id="cd07572">
    <property type="entry name" value="nit"/>
    <property type="match status" value="1"/>
</dbReference>
<dbReference type="PROSITE" id="PS01227">
    <property type="entry name" value="UPF0012"/>
    <property type="match status" value="1"/>
</dbReference>
<proteinExistence type="predicted"/>
<dbReference type="PANTHER" id="PTHR23088">
    <property type="entry name" value="NITRILASE-RELATED"/>
    <property type="match status" value="1"/>
</dbReference>
<feature type="domain" description="CN hydrolase" evidence="2">
    <location>
        <begin position="1"/>
        <end position="255"/>
    </location>
</feature>
<dbReference type="InterPro" id="IPR003010">
    <property type="entry name" value="C-N_Hydrolase"/>
</dbReference>
<name>A0AA37H0Q4_9PEZI</name>
<evidence type="ECO:0000313" key="4">
    <source>
        <dbReference type="Proteomes" id="UP001055172"/>
    </source>
</evidence>
<dbReference type="EMBL" id="BPPX01000053">
    <property type="protein sequence ID" value="GJC90394.1"/>
    <property type="molecule type" value="Genomic_DNA"/>
</dbReference>
<sequence length="286" mass="31122">MDADFGAAADKAHNIREIRRLVMSASKAGAGIIVLPECFNSPYSTDSFAQYAEVLDSSAKPATSPTLFALREMAMGTGAYIFGGSIPEVTAEPETQKFYNTMLVFSREGTLIGSHRKAHLFDIDIPGQMSFHESATLSAGNAITVVDLPEYGRVGLGICYDIRFPEMATIATRKGTFALIYPSAFNSTTGPLHWELLARSRALDNQLFVALCSQAFEECSGGYPAWGHSIVAGPNGEILATAGRGEDIVYTELDDDSIQRARRQIPTGSQKRFDIYPDISRLARNF</sequence>
<dbReference type="InterPro" id="IPR001110">
    <property type="entry name" value="UPF0012_CS"/>
</dbReference>
<dbReference type="Gene3D" id="3.60.110.10">
    <property type="entry name" value="Carbon-nitrogen hydrolase"/>
    <property type="match status" value="1"/>
</dbReference>
<protein>
    <submittedName>
        <fullName evidence="3">Omega-amidase NIT3</fullName>
    </submittedName>
</protein>
<dbReference type="GO" id="GO:0006107">
    <property type="term" value="P:oxaloacetate metabolic process"/>
    <property type="evidence" value="ECO:0007669"/>
    <property type="project" value="TreeGrafter"/>
</dbReference>
<dbReference type="GO" id="GO:0006528">
    <property type="term" value="P:asparagine metabolic process"/>
    <property type="evidence" value="ECO:0007669"/>
    <property type="project" value="TreeGrafter"/>
</dbReference>
<accession>A0AA37H0Q4</accession>
<evidence type="ECO:0000259" key="2">
    <source>
        <dbReference type="PROSITE" id="PS50263"/>
    </source>
</evidence>
<evidence type="ECO:0000313" key="3">
    <source>
        <dbReference type="EMBL" id="GJC90394.1"/>
    </source>
</evidence>
<dbReference type="InterPro" id="IPR036526">
    <property type="entry name" value="C-N_Hydrolase_sf"/>
</dbReference>
<gene>
    <name evidence="3" type="ORF">ColLi_13232</name>
</gene>
<dbReference type="GO" id="GO:0006541">
    <property type="term" value="P:glutamine metabolic process"/>
    <property type="evidence" value="ECO:0007669"/>
    <property type="project" value="TreeGrafter"/>
</dbReference>